<protein>
    <submittedName>
        <fullName evidence="3">Uncharacterized protein</fullName>
    </submittedName>
</protein>
<reference evidence="3 4" key="1">
    <citation type="journal article" date="2018" name="Elife">
        <title>Functional genomics of lipid metabolism in the oleaginous yeast Rhodosporidium toruloides.</title>
        <authorList>
            <person name="Coradetti S.T."/>
            <person name="Pinel D."/>
            <person name="Geiselman G."/>
            <person name="Ito M."/>
            <person name="Mondo S."/>
            <person name="Reilly M.C."/>
            <person name="Cheng Y.F."/>
            <person name="Bauer S."/>
            <person name="Grigoriev I."/>
            <person name="Gladden J.M."/>
            <person name="Simmons B.A."/>
            <person name="Brem R."/>
            <person name="Arkin A.P."/>
            <person name="Skerker J.M."/>
        </authorList>
    </citation>
    <scope>NUCLEOTIDE SEQUENCE [LARGE SCALE GENOMIC DNA]</scope>
    <source>
        <strain evidence="3 4">NBRC 0880</strain>
    </source>
</reference>
<name>A0A2S9ZXD6_RHOTO</name>
<dbReference type="Proteomes" id="UP000239560">
    <property type="component" value="Unassembled WGS sequence"/>
</dbReference>
<evidence type="ECO:0000313" key="3">
    <source>
        <dbReference type="EMBL" id="PRQ70430.1"/>
    </source>
</evidence>
<evidence type="ECO:0000256" key="2">
    <source>
        <dbReference type="SAM" id="MobiDB-lite"/>
    </source>
</evidence>
<feature type="compositionally biased region" description="Acidic residues" evidence="2">
    <location>
        <begin position="103"/>
        <end position="114"/>
    </location>
</feature>
<feature type="coiled-coil region" evidence="1">
    <location>
        <begin position="244"/>
        <end position="271"/>
    </location>
</feature>
<gene>
    <name evidence="3" type="ORF">AAT19DRAFT_11179</name>
</gene>
<dbReference type="OrthoDB" id="2528220at2759"/>
<organism evidence="3 4">
    <name type="scientific">Rhodotorula toruloides</name>
    <name type="common">Yeast</name>
    <name type="synonym">Rhodosporidium toruloides</name>
    <dbReference type="NCBI Taxonomy" id="5286"/>
    <lineage>
        <taxon>Eukaryota</taxon>
        <taxon>Fungi</taxon>
        <taxon>Dikarya</taxon>
        <taxon>Basidiomycota</taxon>
        <taxon>Pucciniomycotina</taxon>
        <taxon>Microbotryomycetes</taxon>
        <taxon>Sporidiobolales</taxon>
        <taxon>Sporidiobolaceae</taxon>
        <taxon>Rhodotorula</taxon>
    </lineage>
</organism>
<sequence>MDPYALYDNDASPTAGPGPSSMAFRANLAPTTLEHDMYRLPDVPAQFQTTPVTASELPVDPSLANGSTDAKAGDAAPPLRKRLRNSPAQPAKRKKRVETPAEAVEESDGEDDDGAGSSPAASGRGGSVSLAASTTKGKGRSGGASSTAKNALKVKLPKGVEVPPIPAMFQGHANLGKLLDSVKQVVVAGGGEARMFEGEGEDVMTEEQLNELERATDPCVPNPSSAAVHAHQFLLHSQLAIKLLTDLAHQRETLDQAYAALNDELFKAQIEENVLNNVQALLVEQRELMRKAQTG</sequence>
<evidence type="ECO:0000313" key="4">
    <source>
        <dbReference type="Proteomes" id="UP000239560"/>
    </source>
</evidence>
<evidence type="ECO:0000256" key="1">
    <source>
        <dbReference type="SAM" id="Coils"/>
    </source>
</evidence>
<comment type="caution">
    <text evidence="3">The sequence shown here is derived from an EMBL/GenBank/DDBJ whole genome shotgun (WGS) entry which is preliminary data.</text>
</comment>
<proteinExistence type="predicted"/>
<dbReference type="EMBL" id="LCTV02000015">
    <property type="protein sequence ID" value="PRQ70430.1"/>
    <property type="molecule type" value="Genomic_DNA"/>
</dbReference>
<feature type="region of interest" description="Disordered" evidence="2">
    <location>
        <begin position="49"/>
        <end position="150"/>
    </location>
</feature>
<feature type="region of interest" description="Disordered" evidence="2">
    <location>
        <begin position="1"/>
        <end position="26"/>
    </location>
</feature>
<dbReference type="AlphaFoldDB" id="A0A2S9ZXD6"/>
<keyword evidence="1" id="KW-0175">Coiled coil</keyword>
<accession>A0A2S9ZXD6</accession>